<dbReference type="InterPro" id="IPR016169">
    <property type="entry name" value="FAD-bd_PCMH_sub2"/>
</dbReference>
<accession>A0A6N8IZ10</accession>
<dbReference type="EMBL" id="WSEL01000009">
    <property type="protein sequence ID" value="MVQ31186.1"/>
    <property type="molecule type" value="Genomic_DNA"/>
</dbReference>
<dbReference type="PROSITE" id="PS51387">
    <property type="entry name" value="FAD_PCMH"/>
    <property type="match status" value="1"/>
</dbReference>
<dbReference type="InterPro" id="IPR016164">
    <property type="entry name" value="FAD-linked_Oxase-like_C"/>
</dbReference>
<dbReference type="GO" id="GO:0008720">
    <property type="term" value="F:D-lactate dehydrogenase (NAD+) activity"/>
    <property type="evidence" value="ECO:0007669"/>
    <property type="project" value="TreeGrafter"/>
</dbReference>
<dbReference type="Gene3D" id="3.30.465.10">
    <property type="match status" value="1"/>
</dbReference>
<dbReference type="AlphaFoldDB" id="A0A6N8IZ10"/>
<evidence type="ECO:0000256" key="1">
    <source>
        <dbReference type="ARBA" id="ARBA00022630"/>
    </source>
</evidence>
<dbReference type="GO" id="GO:0004458">
    <property type="term" value="F:D-lactate dehydrogenase (cytochrome) activity"/>
    <property type="evidence" value="ECO:0007669"/>
    <property type="project" value="TreeGrafter"/>
</dbReference>
<dbReference type="InterPro" id="IPR016166">
    <property type="entry name" value="FAD-bd_PCMH"/>
</dbReference>
<comment type="caution">
    <text evidence="4">The sequence shown here is derived from an EMBL/GenBank/DDBJ whole genome shotgun (WGS) entry which is preliminary data.</text>
</comment>
<organism evidence="4 5">
    <name type="scientific">Ramlibacter pinisoli</name>
    <dbReference type="NCBI Taxonomy" id="2682844"/>
    <lineage>
        <taxon>Bacteria</taxon>
        <taxon>Pseudomonadati</taxon>
        <taxon>Pseudomonadota</taxon>
        <taxon>Betaproteobacteria</taxon>
        <taxon>Burkholderiales</taxon>
        <taxon>Comamonadaceae</taxon>
        <taxon>Ramlibacter</taxon>
    </lineage>
</organism>
<sequence>MNAPVHPIEHLQVELSDLDWVTDAGRIARLSQDFSWFSPVLKRQLEGKQAQAVVRPRSQDEIVRLVSLCARLRVPVTVRGSGTGNYGQAVPLQGGVVLDMSGYNAFLWARDGVARAQAGIRLSELESAIRPLGWELRCVPSTWRSATLGGLYGGGFGGIGSINYGPLAARGNVLGIKAITFEAQPQVVELRGSDALQLHHMWGTNGLVLEVEVGLAPAHDWVEQLVVFDSFDAGLDFGDAVSRSTGIVKRELCFLAAPIPDYLRQLADHLPAGCHACIVAVAPASEPALQEVVAQFGGKVTCRKTAEEVRTSNRTLLEYTWNHTTLHALKVDMTLTYLQIAFTPGQHLEQVRRMEAFFAGEVLTHTEFIRNIDGHMVCTALQLVRFTSEERLREIMRLYRENGIRVNDPHVFIVEDGRAQGSLAPGALAMKRRFDPLGLLNPGKVRAWMDGVPA</sequence>
<dbReference type="InterPro" id="IPR006094">
    <property type="entry name" value="Oxid_FAD_bind_N"/>
</dbReference>
<dbReference type="SUPFAM" id="SSF55103">
    <property type="entry name" value="FAD-linked oxidases, C-terminal domain"/>
    <property type="match status" value="1"/>
</dbReference>
<dbReference type="Proteomes" id="UP000469385">
    <property type="component" value="Unassembled WGS sequence"/>
</dbReference>
<dbReference type="SUPFAM" id="SSF56176">
    <property type="entry name" value="FAD-binding/transporter-associated domain-like"/>
    <property type="match status" value="1"/>
</dbReference>
<dbReference type="PANTHER" id="PTHR11748:SF119">
    <property type="entry name" value="D-2-HYDROXYGLUTARATE DEHYDROGENASE"/>
    <property type="match status" value="1"/>
</dbReference>
<evidence type="ECO:0000256" key="2">
    <source>
        <dbReference type="ARBA" id="ARBA00022827"/>
    </source>
</evidence>
<keyword evidence="5" id="KW-1185">Reference proteome</keyword>
<evidence type="ECO:0000313" key="5">
    <source>
        <dbReference type="Proteomes" id="UP000469385"/>
    </source>
</evidence>
<dbReference type="Pfam" id="PF01565">
    <property type="entry name" value="FAD_binding_4"/>
    <property type="match status" value="1"/>
</dbReference>
<proteinExistence type="predicted"/>
<dbReference type="GO" id="GO:1903457">
    <property type="term" value="P:lactate catabolic process"/>
    <property type="evidence" value="ECO:0007669"/>
    <property type="project" value="TreeGrafter"/>
</dbReference>
<keyword evidence="2" id="KW-0274">FAD</keyword>
<protein>
    <submittedName>
        <fullName evidence="4">FAD-binding protein</fullName>
    </submittedName>
</protein>
<evidence type="ECO:0000313" key="4">
    <source>
        <dbReference type="EMBL" id="MVQ31186.1"/>
    </source>
</evidence>
<dbReference type="GO" id="GO:0071949">
    <property type="term" value="F:FAD binding"/>
    <property type="evidence" value="ECO:0007669"/>
    <property type="project" value="InterPro"/>
</dbReference>
<feature type="domain" description="FAD-binding PCMH-type" evidence="3">
    <location>
        <begin position="45"/>
        <end position="218"/>
    </location>
</feature>
<evidence type="ECO:0000259" key="3">
    <source>
        <dbReference type="PROSITE" id="PS51387"/>
    </source>
</evidence>
<dbReference type="InterPro" id="IPR036318">
    <property type="entry name" value="FAD-bd_PCMH-like_sf"/>
</dbReference>
<name>A0A6N8IZ10_9BURK</name>
<gene>
    <name evidence="4" type="ORF">GON04_17135</name>
</gene>
<dbReference type="RefSeq" id="WP_157399265.1">
    <property type="nucleotide sequence ID" value="NZ_WSEL01000009.1"/>
</dbReference>
<dbReference type="PANTHER" id="PTHR11748">
    <property type="entry name" value="D-LACTATE DEHYDROGENASE"/>
    <property type="match status" value="1"/>
</dbReference>
<reference evidence="4 5" key="1">
    <citation type="submission" date="2019-12" db="EMBL/GenBank/DDBJ databases">
        <authorList>
            <person name="Huq M.A."/>
        </authorList>
    </citation>
    <scope>NUCLEOTIDE SEQUENCE [LARGE SCALE GENOMIC DNA]</scope>
    <source>
        <strain evidence="4 5">MAH-25</strain>
    </source>
</reference>
<keyword evidence="1" id="KW-0285">Flavoprotein</keyword>